<dbReference type="RefSeq" id="WP_248637346.1">
    <property type="nucleotide sequence ID" value="NZ_JALPTH010000044.1"/>
</dbReference>
<feature type="compositionally biased region" description="Low complexity" evidence="1">
    <location>
        <begin position="48"/>
        <end position="62"/>
    </location>
</feature>
<reference evidence="3 4" key="1">
    <citation type="submission" date="2022-04" db="EMBL/GenBank/DDBJ databases">
        <title>Streptomyces sp. nov. LCR6-01 isolated from Lichen of Dirinaria sp.</title>
        <authorList>
            <person name="Kanchanasin P."/>
            <person name="Tanasupawat S."/>
            <person name="Phongsopitanun W."/>
        </authorList>
    </citation>
    <scope>NUCLEOTIDE SEQUENCE [LARGE SCALE GENOMIC DNA]</scope>
    <source>
        <strain evidence="3 4">LCR6-01</strain>
    </source>
</reference>
<protein>
    <recommendedName>
        <fullName evidence="5">Lipoprotein</fullName>
    </recommendedName>
</protein>
<keyword evidence="2" id="KW-0732">Signal</keyword>
<evidence type="ECO:0000313" key="3">
    <source>
        <dbReference type="EMBL" id="MCK8681521.1"/>
    </source>
</evidence>
<feature type="region of interest" description="Disordered" evidence="1">
    <location>
        <begin position="38"/>
        <end position="79"/>
    </location>
</feature>
<sequence>MRVGSRAGASGRCTAGRRMGRTALAAAALAVALTACSGDADPARDRTAPSPSSSPSTAASADGVGGGQPTADASPGAEKVRDAFAGLQATLGETCTPGAGDCASFLGRVHEELTGLDASMRADAQGPGHFTEPLVWIAALEKKLDGDTSTENLEAHRTALVGTRDRVNTWMQDHPHDYR</sequence>
<name>A0ABT0IJK3_9ACTN</name>
<accession>A0ABT0IJK3</accession>
<feature type="signal peptide" evidence="2">
    <location>
        <begin position="1"/>
        <end position="37"/>
    </location>
</feature>
<dbReference type="EMBL" id="JALPTH010000044">
    <property type="protein sequence ID" value="MCK8681521.1"/>
    <property type="molecule type" value="Genomic_DNA"/>
</dbReference>
<evidence type="ECO:0008006" key="5">
    <source>
        <dbReference type="Google" id="ProtNLM"/>
    </source>
</evidence>
<comment type="caution">
    <text evidence="3">The sequence shown here is derived from an EMBL/GenBank/DDBJ whole genome shotgun (WGS) entry which is preliminary data.</text>
</comment>
<dbReference type="Proteomes" id="UP001522868">
    <property type="component" value="Unassembled WGS sequence"/>
</dbReference>
<evidence type="ECO:0000256" key="2">
    <source>
        <dbReference type="SAM" id="SignalP"/>
    </source>
</evidence>
<gene>
    <name evidence="3" type="ORF">M1O15_29820</name>
</gene>
<evidence type="ECO:0000313" key="4">
    <source>
        <dbReference type="Proteomes" id="UP001522868"/>
    </source>
</evidence>
<proteinExistence type="predicted"/>
<keyword evidence="4" id="KW-1185">Reference proteome</keyword>
<organism evidence="3 4">
    <name type="scientific">Streptomyces lichenis</name>
    <dbReference type="NCBI Taxonomy" id="2306967"/>
    <lineage>
        <taxon>Bacteria</taxon>
        <taxon>Bacillati</taxon>
        <taxon>Actinomycetota</taxon>
        <taxon>Actinomycetes</taxon>
        <taxon>Kitasatosporales</taxon>
        <taxon>Streptomycetaceae</taxon>
        <taxon>Streptomyces</taxon>
    </lineage>
</organism>
<evidence type="ECO:0000256" key="1">
    <source>
        <dbReference type="SAM" id="MobiDB-lite"/>
    </source>
</evidence>
<feature type="chain" id="PRO_5047371172" description="Lipoprotein" evidence="2">
    <location>
        <begin position="38"/>
        <end position="179"/>
    </location>
</feature>